<protein>
    <submittedName>
        <fullName evidence="9">Type II secretion system F family protein</fullName>
    </submittedName>
</protein>
<dbReference type="InterPro" id="IPR018076">
    <property type="entry name" value="T2SS_GspF_dom"/>
</dbReference>
<dbReference type="RefSeq" id="WP_128466019.1">
    <property type="nucleotide sequence ID" value="NZ_CP035108.1"/>
</dbReference>
<evidence type="ECO:0000256" key="3">
    <source>
        <dbReference type="ARBA" id="ARBA00022475"/>
    </source>
</evidence>
<dbReference type="PANTHER" id="PTHR30012">
    <property type="entry name" value="GENERAL SECRETION PATHWAY PROTEIN"/>
    <property type="match status" value="1"/>
</dbReference>
<dbReference type="OrthoDB" id="9805682at2"/>
<evidence type="ECO:0000256" key="5">
    <source>
        <dbReference type="ARBA" id="ARBA00022989"/>
    </source>
</evidence>
<organism evidence="9 10">
    <name type="scientific">Geovibrio thiophilus</name>
    <dbReference type="NCBI Taxonomy" id="139438"/>
    <lineage>
        <taxon>Bacteria</taxon>
        <taxon>Pseudomonadati</taxon>
        <taxon>Deferribacterota</taxon>
        <taxon>Deferribacteres</taxon>
        <taxon>Deferribacterales</taxon>
        <taxon>Geovibrionaceae</taxon>
        <taxon>Geovibrio</taxon>
    </lineage>
</organism>
<keyword evidence="6 7" id="KW-0472">Membrane</keyword>
<feature type="transmembrane region" description="Helical" evidence="7">
    <location>
        <begin position="207"/>
        <end position="233"/>
    </location>
</feature>
<reference evidence="9 10" key="1">
    <citation type="submission" date="2019-01" db="EMBL/GenBank/DDBJ databases">
        <title>Geovibrio thiophilus DSM 11263, complete genome.</title>
        <authorList>
            <person name="Spring S."/>
            <person name="Bunk B."/>
            <person name="Sproer C."/>
        </authorList>
    </citation>
    <scope>NUCLEOTIDE SEQUENCE [LARGE SCALE GENOMIC DNA]</scope>
    <source>
        <strain evidence="9 10">DSM 11263</strain>
    </source>
</reference>
<evidence type="ECO:0000256" key="1">
    <source>
        <dbReference type="ARBA" id="ARBA00004651"/>
    </source>
</evidence>
<evidence type="ECO:0000313" key="9">
    <source>
        <dbReference type="EMBL" id="QAR32732.1"/>
    </source>
</evidence>
<dbReference type="GO" id="GO:0005886">
    <property type="term" value="C:plasma membrane"/>
    <property type="evidence" value="ECO:0007669"/>
    <property type="project" value="UniProtKB-SubCell"/>
</dbReference>
<keyword evidence="5 7" id="KW-1133">Transmembrane helix</keyword>
<dbReference type="InterPro" id="IPR042094">
    <property type="entry name" value="T2SS_GspF_sf"/>
</dbReference>
<dbReference type="AlphaFoldDB" id="A0A410JX05"/>
<dbReference type="PANTHER" id="PTHR30012:SF0">
    <property type="entry name" value="TYPE II SECRETION SYSTEM PROTEIN F-RELATED"/>
    <property type="match status" value="1"/>
</dbReference>
<feature type="transmembrane region" description="Helical" evidence="7">
    <location>
        <begin position="254"/>
        <end position="273"/>
    </location>
</feature>
<gene>
    <name evidence="9" type="ORF">EP073_04720</name>
</gene>
<feature type="transmembrane region" description="Helical" evidence="7">
    <location>
        <begin position="165"/>
        <end position="187"/>
    </location>
</feature>
<accession>A0A410JX05</accession>
<evidence type="ECO:0000256" key="4">
    <source>
        <dbReference type="ARBA" id="ARBA00022692"/>
    </source>
</evidence>
<keyword evidence="3" id="KW-1003">Cell membrane</keyword>
<dbReference type="Pfam" id="PF00482">
    <property type="entry name" value="T2SSF"/>
    <property type="match status" value="2"/>
</dbReference>
<keyword evidence="10" id="KW-1185">Reference proteome</keyword>
<feature type="domain" description="Type II secretion system protein GspF" evidence="8">
    <location>
        <begin position="66"/>
        <end position="188"/>
    </location>
</feature>
<name>A0A410JX05_9BACT</name>
<evidence type="ECO:0000256" key="6">
    <source>
        <dbReference type="ARBA" id="ARBA00023136"/>
    </source>
</evidence>
<dbReference type="KEGG" id="gtl:EP073_04720"/>
<evidence type="ECO:0000313" key="10">
    <source>
        <dbReference type="Proteomes" id="UP000287502"/>
    </source>
</evidence>
<dbReference type="Proteomes" id="UP000287502">
    <property type="component" value="Chromosome"/>
</dbReference>
<proteinExistence type="inferred from homology"/>
<sequence length="400" mass="43804">MIFSVRAFNSAGKKLRLTLEASGSQELSAYLAHCGLEPITVKEASNISRRFRRKDRISPAELTEILESLHLVIKSGIPLTMGLKELTEDTDSPAVESILNRVSFRTASGDSFSKACESCGSAFGETVLSLVRIGEETGRLDKTLKDASNHVQRITDLKAGIRQALMYPAFAFFSLLGALLFWIVYVMPQMAETFRVFEAELPPVTMGIIGVSGFLGSYGLFILMVSCASAVLFSYFRRSDAGFRLKTDKLILKIPVAGSLVHLFNLAFFAEYIRLMTGSGLPLYRSLSVMENSFSSTVFTRAVKGIRESVSGGESFSVSMAKQKLFPPLLVRMVSIGEQTGHLTEQLETAAEHYLDKAERTAKTVSKVLEPAVIGFVGIFMLIIFIGLLSPVFSLISGIK</sequence>
<comment type="subcellular location">
    <subcellularLocation>
        <location evidence="1">Cell membrane</location>
        <topology evidence="1">Multi-pass membrane protein</topology>
    </subcellularLocation>
</comment>
<feature type="domain" description="Type II secretion system protein GspF" evidence="8">
    <location>
        <begin position="269"/>
        <end position="391"/>
    </location>
</feature>
<dbReference type="InterPro" id="IPR003004">
    <property type="entry name" value="GspF/PilC"/>
</dbReference>
<evidence type="ECO:0000256" key="2">
    <source>
        <dbReference type="ARBA" id="ARBA00005745"/>
    </source>
</evidence>
<dbReference type="Gene3D" id="1.20.81.30">
    <property type="entry name" value="Type II secretion system (T2SS), domain F"/>
    <property type="match status" value="2"/>
</dbReference>
<dbReference type="EMBL" id="CP035108">
    <property type="protein sequence ID" value="QAR32732.1"/>
    <property type="molecule type" value="Genomic_DNA"/>
</dbReference>
<evidence type="ECO:0000259" key="8">
    <source>
        <dbReference type="Pfam" id="PF00482"/>
    </source>
</evidence>
<keyword evidence="4 7" id="KW-0812">Transmembrane</keyword>
<evidence type="ECO:0000256" key="7">
    <source>
        <dbReference type="SAM" id="Phobius"/>
    </source>
</evidence>
<feature type="transmembrane region" description="Helical" evidence="7">
    <location>
        <begin position="373"/>
        <end position="396"/>
    </location>
</feature>
<comment type="similarity">
    <text evidence="2">Belongs to the GSP F family.</text>
</comment>